<gene>
    <name evidence="1" type="primary">Necator_chrIII.g11253</name>
    <name evidence="1" type="ORF">RB195_010488</name>
</gene>
<accession>A0ABR1CYY4</accession>
<evidence type="ECO:0000313" key="1">
    <source>
        <dbReference type="EMBL" id="KAK6743260.1"/>
    </source>
</evidence>
<organism evidence="1 2">
    <name type="scientific">Necator americanus</name>
    <name type="common">Human hookworm</name>
    <dbReference type="NCBI Taxonomy" id="51031"/>
    <lineage>
        <taxon>Eukaryota</taxon>
        <taxon>Metazoa</taxon>
        <taxon>Ecdysozoa</taxon>
        <taxon>Nematoda</taxon>
        <taxon>Chromadorea</taxon>
        <taxon>Rhabditida</taxon>
        <taxon>Rhabditina</taxon>
        <taxon>Rhabditomorpha</taxon>
        <taxon>Strongyloidea</taxon>
        <taxon>Ancylostomatidae</taxon>
        <taxon>Bunostominae</taxon>
        <taxon>Necator</taxon>
    </lineage>
</organism>
<comment type="caution">
    <text evidence="1">The sequence shown here is derived from an EMBL/GenBank/DDBJ whole genome shotgun (WGS) entry which is preliminary data.</text>
</comment>
<name>A0ABR1CYY4_NECAM</name>
<reference evidence="1 2" key="1">
    <citation type="submission" date="2023-08" db="EMBL/GenBank/DDBJ databases">
        <title>A Necator americanus chromosomal reference genome.</title>
        <authorList>
            <person name="Ilik V."/>
            <person name="Petrzelkova K.J."/>
            <person name="Pardy F."/>
            <person name="Fuh T."/>
            <person name="Niatou-Singa F.S."/>
            <person name="Gouil Q."/>
            <person name="Baker L."/>
            <person name="Ritchie M.E."/>
            <person name="Jex A.R."/>
            <person name="Gazzola D."/>
            <person name="Li H."/>
            <person name="Toshio Fujiwara R."/>
            <person name="Zhan B."/>
            <person name="Aroian R.V."/>
            <person name="Pafco B."/>
            <person name="Schwarz E.M."/>
        </authorList>
    </citation>
    <scope>NUCLEOTIDE SEQUENCE [LARGE SCALE GENOMIC DNA]</scope>
    <source>
        <strain evidence="1 2">Aroian</strain>
        <tissue evidence="1">Whole animal</tissue>
    </source>
</reference>
<protein>
    <submittedName>
        <fullName evidence="1">Uncharacterized protein</fullName>
    </submittedName>
</protein>
<keyword evidence="2" id="KW-1185">Reference proteome</keyword>
<dbReference type="Proteomes" id="UP001303046">
    <property type="component" value="Unassembled WGS sequence"/>
</dbReference>
<sequence length="201" mass="22817">MSLFLRLLGEAPRRQQCGDEYIGETAGPLCIRIKEHLDGKRKSCDSTALGGHKTLNKAILPDFLQALHLLVTPLIVMVYLNTLSENGLKFSEITALVVLFMLTKKNEEHGGTEEDLENNEKMGISLRHNEFTYGVRNGKGHAKVRSQRHREEDLLQEENSAPGVLVEVAYNENNEKYLRLLVKWKQPFAVESADWSKRCAR</sequence>
<proteinExistence type="predicted"/>
<dbReference type="EMBL" id="JAVFWL010000003">
    <property type="protein sequence ID" value="KAK6743260.1"/>
    <property type="molecule type" value="Genomic_DNA"/>
</dbReference>
<evidence type="ECO:0000313" key="2">
    <source>
        <dbReference type="Proteomes" id="UP001303046"/>
    </source>
</evidence>